<evidence type="ECO:0000256" key="2">
    <source>
        <dbReference type="ARBA" id="ARBA00022475"/>
    </source>
</evidence>
<sequence length="986" mass="107026">MKNSILFNFTKRSLSANKTRTAVSIVGVVLSTALICGVFTTVTSLHAAMLKRTIAYEGSWSAMSQNVDPKKVDELVASQHTKTAASSTVLSSTRLSGDTYTRSDNGTFQIRTLPQQLKGTADAARGLTITPTITEGSYPSQTNEVVLPERYKDVKFTDPNLWSDEKIGVGSTIYVKPTNSTGADSSHANDDSDSDTNSTQTQSYTVSGFYETSTAFYGDSLVAGDNILVALASSQSANYATQGKGMVWFEMTDFSTQDEVTDFVQNILGPSTGTNTNGASNNESSTSLEDPNDVTRTIFHTNLMKYQGLRGQSSNWDALWNFGLFLAVLISIASIVLIYNFFAISVAERTRQFGLLSSLGASKKQMWRCVYLESLLIGIIGIPLGIVFGICGVALTLQLTKQGFTALLNYGTNQTVSLHVNGFALALAAIFELLVLLIGAAVPAARASRQSPISAIRQTADIKMSKRRVRKLSSKAHGWYAHFAGVAGMLSSRNLSRKSSRGTTIVVSLAISVALIVITGNFIRTIVPLINVQNSYSDADLSLSLYSSKDYTALESAKIVERVESGIAGLTRQESEIDFQASAAIDGSSLTQSMRSYLSDSPENFRSTPQGYTNYDKQSNVFVAPLSIRVPSQASWNKLAEKYKVDKTNGALVQNSLVAFIDENQQMIEPFDSPTTMELYSWSRERSLPLLLDSAGRMVTPIYPDEQQASANGSDTNTGSGVNTSSHTSKTTDQPSYVTLDTLSNEISVTKLTSIAKVQNIKTEAPYLPQGSGSDLVMYLAPELGKKLMPANDNTMMHLFYTAQNSAEAAEKLCDALRDAGLKSNAYELADLSTNRRNAQLVTQTLLLFLVLFTAIMVLIAIANVFNTLCNSILLRTREFAVLHSIGMDEKQFKRMIVCECLSYALRGLAIGAVISLGACWIFWKSVIAEVHMSALSSNFATFKVPVSLLLDASVCVIVVLILSVVYALRKTRATSVVEVLRNEVI</sequence>
<feature type="transmembrane region" description="Helical" evidence="8">
    <location>
        <begin position="420"/>
        <end position="442"/>
    </location>
</feature>
<gene>
    <name evidence="10" type="ORF">SAMN04489746_0623</name>
</gene>
<protein>
    <submittedName>
        <fullName evidence="10">MacB-like core domain-containing protein</fullName>
    </submittedName>
</protein>
<feature type="transmembrane region" description="Helical" evidence="8">
    <location>
        <begin position="502"/>
        <end position="523"/>
    </location>
</feature>
<feature type="transmembrane region" description="Helical" evidence="8">
    <location>
        <begin position="375"/>
        <end position="400"/>
    </location>
</feature>
<name>A0AB38A5W4_9ACTN</name>
<dbReference type="PANTHER" id="PTHR30572">
    <property type="entry name" value="MEMBRANE COMPONENT OF TRANSPORTER-RELATED"/>
    <property type="match status" value="1"/>
</dbReference>
<evidence type="ECO:0000256" key="8">
    <source>
        <dbReference type="SAM" id="Phobius"/>
    </source>
</evidence>
<dbReference type="AlphaFoldDB" id="A0AB38A5W4"/>
<evidence type="ECO:0000259" key="9">
    <source>
        <dbReference type="Pfam" id="PF02687"/>
    </source>
</evidence>
<feature type="transmembrane region" description="Helical" evidence="8">
    <location>
        <begin position="904"/>
        <end position="924"/>
    </location>
</feature>
<dbReference type="GO" id="GO:0022857">
    <property type="term" value="F:transmembrane transporter activity"/>
    <property type="evidence" value="ECO:0007669"/>
    <property type="project" value="TreeGrafter"/>
</dbReference>
<feature type="region of interest" description="Disordered" evidence="7">
    <location>
        <begin position="178"/>
        <end position="201"/>
    </location>
</feature>
<feature type="region of interest" description="Disordered" evidence="7">
    <location>
        <begin position="270"/>
        <end position="291"/>
    </location>
</feature>
<comment type="subcellular location">
    <subcellularLocation>
        <location evidence="1">Cell membrane</location>
        <topology evidence="1">Multi-pass membrane protein</topology>
    </subcellularLocation>
</comment>
<feature type="domain" description="ABC3 transporter permease C-terminal" evidence="9">
    <location>
        <begin position="852"/>
        <end position="975"/>
    </location>
</feature>
<feature type="transmembrane region" description="Helical" evidence="8">
    <location>
        <begin position="21"/>
        <end position="42"/>
    </location>
</feature>
<evidence type="ECO:0000256" key="4">
    <source>
        <dbReference type="ARBA" id="ARBA00022989"/>
    </source>
</evidence>
<dbReference type="InterPro" id="IPR003838">
    <property type="entry name" value="ABC3_permease_C"/>
</dbReference>
<dbReference type="EMBL" id="FNSH01000001">
    <property type="protein sequence ID" value="SEB56781.1"/>
    <property type="molecule type" value="Genomic_DNA"/>
</dbReference>
<dbReference type="InterPro" id="IPR050250">
    <property type="entry name" value="Macrolide_Exporter_MacB"/>
</dbReference>
<evidence type="ECO:0000313" key="10">
    <source>
        <dbReference type="EMBL" id="SEB56781.1"/>
    </source>
</evidence>
<evidence type="ECO:0000313" key="11">
    <source>
        <dbReference type="Proteomes" id="UP000183687"/>
    </source>
</evidence>
<evidence type="ECO:0000256" key="5">
    <source>
        <dbReference type="ARBA" id="ARBA00023136"/>
    </source>
</evidence>
<comment type="caution">
    <text evidence="10">The sequence shown here is derived from an EMBL/GenBank/DDBJ whole genome shotgun (WGS) entry which is preliminary data.</text>
</comment>
<dbReference type="PANTHER" id="PTHR30572:SF4">
    <property type="entry name" value="ABC TRANSPORTER PERMEASE YTRF"/>
    <property type="match status" value="1"/>
</dbReference>
<accession>A0AB38A5W4</accession>
<keyword evidence="3 8" id="KW-0812">Transmembrane</keyword>
<reference evidence="10 11" key="1">
    <citation type="submission" date="2016-10" db="EMBL/GenBank/DDBJ databases">
        <authorList>
            <person name="Varghese N."/>
            <person name="Submissions S."/>
        </authorList>
    </citation>
    <scope>NUCLEOTIDE SEQUENCE [LARGE SCALE GENOMIC DNA]</scope>
    <source>
        <strain evidence="10 11">DSM 20586</strain>
    </source>
</reference>
<keyword evidence="5 8" id="KW-0472">Membrane</keyword>
<feature type="transmembrane region" description="Helical" evidence="8">
    <location>
        <begin position="846"/>
        <end position="866"/>
    </location>
</feature>
<evidence type="ECO:0000256" key="7">
    <source>
        <dbReference type="SAM" id="MobiDB-lite"/>
    </source>
</evidence>
<dbReference type="Pfam" id="PF02687">
    <property type="entry name" value="FtsX"/>
    <property type="match status" value="2"/>
</dbReference>
<feature type="domain" description="ABC3 transporter permease C-terminal" evidence="9">
    <location>
        <begin position="325"/>
        <end position="452"/>
    </location>
</feature>
<dbReference type="Proteomes" id="UP000183687">
    <property type="component" value="Unassembled WGS sequence"/>
</dbReference>
<evidence type="ECO:0000256" key="3">
    <source>
        <dbReference type="ARBA" id="ARBA00022692"/>
    </source>
</evidence>
<feature type="region of interest" description="Disordered" evidence="7">
    <location>
        <begin position="707"/>
        <end position="737"/>
    </location>
</feature>
<proteinExistence type="inferred from homology"/>
<organism evidence="10 11">
    <name type="scientific">Atopobium minutum</name>
    <dbReference type="NCBI Taxonomy" id="1381"/>
    <lineage>
        <taxon>Bacteria</taxon>
        <taxon>Bacillati</taxon>
        <taxon>Actinomycetota</taxon>
        <taxon>Coriobacteriia</taxon>
        <taxon>Coriobacteriales</taxon>
        <taxon>Atopobiaceae</taxon>
        <taxon>Atopobium</taxon>
    </lineage>
</organism>
<keyword evidence="2" id="KW-1003">Cell membrane</keyword>
<feature type="transmembrane region" description="Helical" evidence="8">
    <location>
        <begin position="319"/>
        <end position="342"/>
    </location>
</feature>
<dbReference type="GO" id="GO:0005886">
    <property type="term" value="C:plasma membrane"/>
    <property type="evidence" value="ECO:0007669"/>
    <property type="project" value="UniProtKB-SubCell"/>
</dbReference>
<evidence type="ECO:0000256" key="6">
    <source>
        <dbReference type="ARBA" id="ARBA00038076"/>
    </source>
</evidence>
<feature type="compositionally biased region" description="Low complexity" evidence="7">
    <location>
        <begin position="271"/>
        <end position="287"/>
    </location>
</feature>
<keyword evidence="4 8" id="KW-1133">Transmembrane helix</keyword>
<comment type="similarity">
    <text evidence="6">Belongs to the ABC-4 integral membrane protein family.</text>
</comment>
<evidence type="ECO:0000256" key="1">
    <source>
        <dbReference type="ARBA" id="ARBA00004651"/>
    </source>
</evidence>
<feature type="transmembrane region" description="Helical" evidence="8">
    <location>
        <begin position="947"/>
        <end position="969"/>
    </location>
</feature>
<dbReference type="RefSeq" id="WP_057002073.1">
    <property type="nucleotide sequence ID" value="NZ_FNSH01000001.1"/>
</dbReference>